<name>A0A813V5R3_9BILA</name>
<evidence type="ECO:0000313" key="2">
    <source>
        <dbReference type="Proteomes" id="UP000663879"/>
    </source>
</evidence>
<dbReference type="AlphaFoldDB" id="A0A813V5R3"/>
<organism evidence="1 2">
    <name type="scientific">Brachionus calyciflorus</name>
    <dbReference type="NCBI Taxonomy" id="104777"/>
    <lineage>
        <taxon>Eukaryota</taxon>
        <taxon>Metazoa</taxon>
        <taxon>Spiralia</taxon>
        <taxon>Gnathifera</taxon>
        <taxon>Rotifera</taxon>
        <taxon>Eurotatoria</taxon>
        <taxon>Monogononta</taxon>
        <taxon>Pseudotrocha</taxon>
        <taxon>Ploima</taxon>
        <taxon>Brachionidae</taxon>
        <taxon>Brachionus</taxon>
    </lineage>
</organism>
<reference evidence="1" key="1">
    <citation type="submission" date="2021-02" db="EMBL/GenBank/DDBJ databases">
        <authorList>
            <person name="Nowell W R."/>
        </authorList>
    </citation>
    <scope>NUCLEOTIDE SEQUENCE</scope>
    <source>
        <strain evidence="1">Ploen Becks lab</strain>
    </source>
</reference>
<keyword evidence="2" id="KW-1185">Reference proteome</keyword>
<comment type="caution">
    <text evidence="1">The sequence shown here is derived from an EMBL/GenBank/DDBJ whole genome shotgun (WGS) entry which is preliminary data.</text>
</comment>
<evidence type="ECO:0000313" key="1">
    <source>
        <dbReference type="EMBL" id="CAF0833276.1"/>
    </source>
</evidence>
<proteinExistence type="predicted"/>
<sequence length="89" mass="9716">MEIKYENGSECVREGKRMGHKDPFVAEKWVPKNSTIIGIELAAISARQIMCSSLSSNMFSPLQSIASGILDNALAMLFDLPGLQKISNS</sequence>
<gene>
    <name evidence="1" type="ORF">OXX778_LOCUS8078</name>
</gene>
<protein>
    <submittedName>
        <fullName evidence="1">Uncharacterized protein</fullName>
    </submittedName>
</protein>
<dbReference type="EMBL" id="CAJNOC010001082">
    <property type="protein sequence ID" value="CAF0833276.1"/>
    <property type="molecule type" value="Genomic_DNA"/>
</dbReference>
<accession>A0A813V5R3</accession>
<dbReference type="Proteomes" id="UP000663879">
    <property type="component" value="Unassembled WGS sequence"/>
</dbReference>